<dbReference type="AlphaFoldDB" id="A0A0F9FSE0"/>
<comment type="caution">
    <text evidence="1">The sequence shown here is derived from an EMBL/GenBank/DDBJ whole genome shotgun (WGS) entry which is preliminary data.</text>
</comment>
<evidence type="ECO:0008006" key="2">
    <source>
        <dbReference type="Google" id="ProtNLM"/>
    </source>
</evidence>
<organism evidence="1">
    <name type="scientific">marine sediment metagenome</name>
    <dbReference type="NCBI Taxonomy" id="412755"/>
    <lineage>
        <taxon>unclassified sequences</taxon>
        <taxon>metagenomes</taxon>
        <taxon>ecological metagenomes</taxon>
    </lineage>
</organism>
<sequence length="526" mass="58981">MTLPPSQRLQHLWPIADQIDLAKTKQKESGEAAPSSWQERLPLVYPESFSLPFASYHTDLWQWFDDLGVEMPPSLIVVWPRGGGKSTAAEVATIEGGATKTRMYCWYVRETQDQADKSVENIGALLESLEVERYYPLMSERALGKFGKQRGWRRNRLSTAQGFTVDAMGLDKAVRGVKEKERRPDLLIFDDIDGRHDTIATTTKKIEIITQSIIPAGSTNVAVVVIQNLLLPDGVVAQLVDGRAEFLLDRVVSGPHTAVKNLIYEQKDGKFVVTGGEPTWPEGQGIETIEKQINLWGLTSFLREAQHEVEKSGGMYDHIEFQHCKRDEVPDLVRVAVWVDPAVTSTDQSDSMGIQADGIAEDGTIYRLFSWEAITSPEDAIKRAIRKALELGSIQVGIETDQGGDTWLSVYARALESMQEEMKPVKNEGENDEDFDERLDEWANMAWPTFKADKAGAGHGPKTHRGQQMLADYENGTIVHVTGTHAILEKSLYRFPKKPLDLADAAYWSWADLRNRLSARSLIDWV</sequence>
<reference evidence="1" key="1">
    <citation type="journal article" date="2015" name="Nature">
        <title>Complex archaea that bridge the gap between prokaryotes and eukaryotes.</title>
        <authorList>
            <person name="Spang A."/>
            <person name="Saw J.H."/>
            <person name="Jorgensen S.L."/>
            <person name="Zaremba-Niedzwiedzka K."/>
            <person name="Martijn J."/>
            <person name="Lind A.E."/>
            <person name="van Eijk R."/>
            <person name="Schleper C."/>
            <person name="Guy L."/>
            <person name="Ettema T.J."/>
        </authorList>
    </citation>
    <scope>NUCLEOTIDE SEQUENCE</scope>
</reference>
<evidence type="ECO:0000313" key="1">
    <source>
        <dbReference type="EMBL" id="KKL89414.1"/>
    </source>
</evidence>
<gene>
    <name evidence="1" type="ORF">LCGC14_1914940</name>
</gene>
<dbReference type="InterPro" id="IPR027417">
    <property type="entry name" value="P-loop_NTPase"/>
</dbReference>
<accession>A0A0F9FSE0</accession>
<protein>
    <recommendedName>
        <fullName evidence="2">Terminase large subunit gp17-like C-terminal domain-containing protein</fullName>
    </recommendedName>
</protein>
<dbReference type="EMBL" id="LAZR01020293">
    <property type="protein sequence ID" value="KKL89414.1"/>
    <property type="molecule type" value="Genomic_DNA"/>
</dbReference>
<proteinExistence type="predicted"/>
<dbReference type="Gene3D" id="3.40.50.300">
    <property type="entry name" value="P-loop containing nucleotide triphosphate hydrolases"/>
    <property type="match status" value="1"/>
</dbReference>
<name>A0A0F9FSE0_9ZZZZ</name>